<feature type="domain" description="DUF559" evidence="1">
    <location>
        <begin position="179"/>
        <end position="267"/>
    </location>
</feature>
<sequence>MCEATDAVTTHARLLAAGITRRGIAAQVASGSLARVRRGVYVRPGACAAARAAAAHGGTPACVTAARHAALWVLSDDTAVHVWLGGHGHAYAHEDCGCVEHWDDGPAADAGDAVSVPRILEQIRRCRGIEEFFVAFESALRQGLITAAGVAWLRTRGDREVRDAIAFARPDADSGLESLLRWRLRHLGLRIRSQVTIAGVGIVDLLIGDRLIVEADGRENHDGATRRHKDLVRDTSAAMWGYITLRFDYALIVHDWDAVERAILAHIRRGDHLAR</sequence>
<dbReference type="EMBL" id="CP139368">
    <property type="protein sequence ID" value="WPR89037.1"/>
    <property type="molecule type" value="Genomic_DNA"/>
</dbReference>
<evidence type="ECO:0000313" key="3">
    <source>
        <dbReference type="Proteomes" id="UP001323798"/>
    </source>
</evidence>
<name>A0ABZ0SI91_9MICO</name>
<gene>
    <name evidence="2" type="ORF">SM116_14915</name>
</gene>
<evidence type="ECO:0000259" key="1">
    <source>
        <dbReference type="Pfam" id="PF04480"/>
    </source>
</evidence>
<dbReference type="Proteomes" id="UP001323798">
    <property type="component" value="Chromosome"/>
</dbReference>
<reference evidence="2 3" key="1">
    <citation type="submission" date="2023-11" db="EMBL/GenBank/DDBJ databases">
        <title>Genome sequence of Microbacterium rhizosphaerae KACC 19337.</title>
        <authorList>
            <person name="Choi H."/>
            <person name="Kim S."/>
            <person name="Kim Y."/>
            <person name="Kwon S.-W."/>
            <person name="Heo J."/>
        </authorList>
    </citation>
    <scope>NUCLEOTIDE SEQUENCE [LARGE SCALE GENOMIC DNA]</scope>
    <source>
        <strain evidence="2 3">KACC 19337</strain>
    </source>
</reference>
<organism evidence="2 3">
    <name type="scientific">Microbacterium rhizosphaerae</name>
    <dbReference type="NCBI Taxonomy" id="1678237"/>
    <lineage>
        <taxon>Bacteria</taxon>
        <taxon>Bacillati</taxon>
        <taxon>Actinomycetota</taxon>
        <taxon>Actinomycetes</taxon>
        <taxon>Micrococcales</taxon>
        <taxon>Microbacteriaceae</taxon>
        <taxon>Microbacterium</taxon>
    </lineage>
</organism>
<protein>
    <submittedName>
        <fullName evidence="2">DUF559 domain-containing protein</fullName>
    </submittedName>
</protein>
<dbReference type="Pfam" id="PF04480">
    <property type="entry name" value="DUF559"/>
    <property type="match status" value="1"/>
</dbReference>
<keyword evidence="3" id="KW-1185">Reference proteome</keyword>
<dbReference type="Gene3D" id="3.40.960.10">
    <property type="entry name" value="VSR Endonuclease"/>
    <property type="match status" value="1"/>
</dbReference>
<dbReference type="InterPro" id="IPR007569">
    <property type="entry name" value="DUF559"/>
</dbReference>
<proteinExistence type="predicted"/>
<dbReference type="RefSeq" id="WP_320941754.1">
    <property type="nucleotide sequence ID" value="NZ_BAABEU010000001.1"/>
</dbReference>
<accession>A0ABZ0SI91</accession>
<evidence type="ECO:0000313" key="2">
    <source>
        <dbReference type="EMBL" id="WPR89037.1"/>
    </source>
</evidence>